<accession>A0A411E8P4</accession>
<sequence>MRKFLVLAVFSLCFSCIPIKIAPNIDDYKIVVAKKFKRDLPRQHAFVFEDVKEADEFYHYINSRFDLDFENVELNVPFTVNGQTYFMSFDEREKVTEVVNLLPVVIDGVLNSEGYDPILEDAHSSRNSNWYILITVMDGNFNDCLSPDYPFREEVILFLHALKMEYQNTHHYVEALLKK</sequence>
<evidence type="ECO:0000313" key="1">
    <source>
        <dbReference type="EMBL" id="QBA64018.1"/>
    </source>
</evidence>
<gene>
    <name evidence="1" type="ORF">EQY75_05380</name>
</gene>
<proteinExistence type="predicted"/>
<dbReference type="RefSeq" id="WP_129603549.1">
    <property type="nucleotide sequence ID" value="NZ_CP035544.1"/>
</dbReference>
<keyword evidence="2" id="KW-1185">Reference proteome</keyword>
<reference evidence="1 2" key="1">
    <citation type="submission" date="2019-01" db="EMBL/GenBank/DDBJ databases">
        <title>Muriicola soli sp. nov., isolated from soil.</title>
        <authorList>
            <person name="Kang H.J."/>
            <person name="Kim S.B."/>
        </authorList>
    </citation>
    <scope>NUCLEOTIDE SEQUENCE [LARGE SCALE GENOMIC DNA]</scope>
    <source>
        <strain evidence="1 2">MMS17-SY002</strain>
    </source>
</reference>
<dbReference type="KEGG" id="mur:EQY75_05380"/>
<organism evidence="1 2">
    <name type="scientific">Muriicola soli</name>
    <dbReference type="NCBI Taxonomy" id="2507538"/>
    <lineage>
        <taxon>Bacteria</taxon>
        <taxon>Pseudomonadati</taxon>
        <taxon>Bacteroidota</taxon>
        <taxon>Flavobacteriia</taxon>
        <taxon>Flavobacteriales</taxon>
        <taxon>Flavobacteriaceae</taxon>
        <taxon>Muriicola</taxon>
    </lineage>
</organism>
<dbReference type="AlphaFoldDB" id="A0A411E8P4"/>
<name>A0A411E8P4_9FLAO</name>
<dbReference type="Proteomes" id="UP000290889">
    <property type="component" value="Chromosome"/>
</dbReference>
<dbReference type="OrthoDB" id="1164799at2"/>
<dbReference type="EMBL" id="CP035544">
    <property type="protein sequence ID" value="QBA64018.1"/>
    <property type="molecule type" value="Genomic_DNA"/>
</dbReference>
<protein>
    <submittedName>
        <fullName evidence="1">Uncharacterized protein</fullName>
    </submittedName>
</protein>
<evidence type="ECO:0000313" key="2">
    <source>
        <dbReference type="Proteomes" id="UP000290889"/>
    </source>
</evidence>